<organism evidence="2 3">
    <name type="scientific">Flavisolibacter ginsenosidimutans</name>
    <dbReference type="NCBI Taxonomy" id="661481"/>
    <lineage>
        <taxon>Bacteria</taxon>
        <taxon>Pseudomonadati</taxon>
        <taxon>Bacteroidota</taxon>
        <taxon>Chitinophagia</taxon>
        <taxon>Chitinophagales</taxon>
        <taxon>Chitinophagaceae</taxon>
        <taxon>Flavisolibacter</taxon>
    </lineage>
</organism>
<keyword evidence="3" id="KW-1185">Reference proteome</keyword>
<dbReference type="KEGG" id="fgg:FSB75_11295"/>
<dbReference type="InterPro" id="IPR019861">
    <property type="entry name" value="PorP/SprF_Bacteroidetes"/>
</dbReference>
<name>A0A5B8UJ77_9BACT</name>
<dbReference type="Pfam" id="PF11751">
    <property type="entry name" value="PorP_SprF"/>
    <property type="match status" value="1"/>
</dbReference>
<dbReference type="EMBL" id="CP042433">
    <property type="protein sequence ID" value="QEC56452.1"/>
    <property type="molecule type" value="Genomic_DNA"/>
</dbReference>
<accession>A0A5B8UJ77</accession>
<evidence type="ECO:0000313" key="2">
    <source>
        <dbReference type="EMBL" id="QEC56452.1"/>
    </source>
</evidence>
<proteinExistence type="predicted"/>
<dbReference type="NCBIfam" id="TIGR03519">
    <property type="entry name" value="T9SS_PorP_fam"/>
    <property type="match status" value="1"/>
</dbReference>
<gene>
    <name evidence="2" type="ORF">FSB75_11295</name>
</gene>
<dbReference type="OrthoDB" id="1186563at2"/>
<sequence>MKNFKRYFSRLLLLTCGLWLSADSFSQDLHFSQFMNSPLLTNPANTGFMPEGDYRIGINYRNQWSAIMQVPYKTMSAFGDMQIMKANKDQGWMGIGGVILHDVAGSGNLTSTKIYGSVAYHQTLGYSSLLSLGFNLGWANKQINTTNLRFPDQFDGHFFDNKIPTGVVLDRNNLSYFDMQVGMNYAYFPTNNIYLNGGFSAFHVNRPNESFFENPSPGADMRVPIRYTGFLNGSFKLNDEWIVNPNVYYSRQTTVYELVGGANAHYNLSGDGDMTLIGGLYYRYNDAVIPMIGLGLRDYTFSFTYDATMSSLKAFNNTRGAFEFSLIKQGLFDQFNGNRRQSLCPTFRQ</sequence>
<feature type="signal peptide" evidence="1">
    <location>
        <begin position="1"/>
        <end position="26"/>
    </location>
</feature>
<feature type="chain" id="PRO_5023020652" evidence="1">
    <location>
        <begin position="27"/>
        <end position="349"/>
    </location>
</feature>
<evidence type="ECO:0000313" key="3">
    <source>
        <dbReference type="Proteomes" id="UP000321204"/>
    </source>
</evidence>
<reference evidence="2 3" key="1">
    <citation type="journal article" date="2015" name="Int. J. Syst. Evol. Microbiol.">
        <title>Flavisolibacter ginsenosidimutans sp. nov., with ginsenoside-converting activity isolated from soil used for cultivating ginseng.</title>
        <authorList>
            <person name="Zhao Y."/>
            <person name="Liu Q."/>
            <person name="Kang M.S."/>
            <person name="Jin F."/>
            <person name="Yu H."/>
            <person name="Im W.T."/>
        </authorList>
    </citation>
    <scope>NUCLEOTIDE SEQUENCE [LARGE SCALE GENOMIC DNA]</scope>
    <source>
        <strain evidence="2 3">Gsoil 636</strain>
    </source>
</reference>
<dbReference type="AlphaFoldDB" id="A0A5B8UJ77"/>
<dbReference type="RefSeq" id="WP_146787185.1">
    <property type="nucleotide sequence ID" value="NZ_BAABIO010000001.1"/>
</dbReference>
<dbReference type="Proteomes" id="UP000321204">
    <property type="component" value="Chromosome"/>
</dbReference>
<keyword evidence="1" id="KW-0732">Signal</keyword>
<protein>
    <submittedName>
        <fullName evidence="2">Type IX secretion system membrane protein PorP/SprF</fullName>
    </submittedName>
</protein>
<evidence type="ECO:0000256" key="1">
    <source>
        <dbReference type="SAM" id="SignalP"/>
    </source>
</evidence>